<feature type="compositionally biased region" description="Basic and acidic residues" evidence="1">
    <location>
        <begin position="428"/>
        <end position="439"/>
    </location>
</feature>
<feature type="compositionally biased region" description="Low complexity" evidence="1">
    <location>
        <begin position="399"/>
        <end position="410"/>
    </location>
</feature>
<reference evidence="2" key="1">
    <citation type="journal article" date="2022" name="Int. J. Mol. Sci.">
        <title>Draft Genome of Tanacetum Coccineum: Genomic Comparison of Closely Related Tanacetum-Family Plants.</title>
        <authorList>
            <person name="Yamashiro T."/>
            <person name="Shiraishi A."/>
            <person name="Nakayama K."/>
            <person name="Satake H."/>
        </authorList>
    </citation>
    <scope>NUCLEOTIDE SEQUENCE</scope>
</reference>
<dbReference type="EMBL" id="BQNB010013257">
    <property type="protein sequence ID" value="GJT13762.1"/>
    <property type="molecule type" value="Genomic_DNA"/>
</dbReference>
<feature type="region of interest" description="Disordered" evidence="1">
    <location>
        <begin position="387"/>
        <end position="410"/>
    </location>
</feature>
<proteinExistence type="predicted"/>
<feature type="compositionally biased region" description="Basic residues" evidence="1">
    <location>
        <begin position="468"/>
        <end position="478"/>
    </location>
</feature>
<evidence type="ECO:0000313" key="2">
    <source>
        <dbReference type="EMBL" id="GJT13762.1"/>
    </source>
</evidence>
<feature type="compositionally biased region" description="Basic and acidic residues" evidence="1">
    <location>
        <begin position="479"/>
        <end position="493"/>
    </location>
</feature>
<reference evidence="2" key="2">
    <citation type="submission" date="2022-01" db="EMBL/GenBank/DDBJ databases">
        <authorList>
            <person name="Yamashiro T."/>
            <person name="Shiraishi A."/>
            <person name="Satake H."/>
            <person name="Nakayama K."/>
        </authorList>
    </citation>
    <scope>NUCLEOTIDE SEQUENCE</scope>
</reference>
<accession>A0ABQ5BIX6</accession>
<name>A0ABQ5BIX6_9ASTR</name>
<evidence type="ECO:0000313" key="3">
    <source>
        <dbReference type="Proteomes" id="UP001151760"/>
    </source>
</evidence>
<keyword evidence="3" id="KW-1185">Reference proteome</keyword>
<organism evidence="2 3">
    <name type="scientific">Tanacetum coccineum</name>
    <dbReference type="NCBI Taxonomy" id="301880"/>
    <lineage>
        <taxon>Eukaryota</taxon>
        <taxon>Viridiplantae</taxon>
        <taxon>Streptophyta</taxon>
        <taxon>Embryophyta</taxon>
        <taxon>Tracheophyta</taxon>
        <taxon>Spermatophyta</taxon>
        <taxon>Magnoliopsida</taxon>
        <taxon>eudicotyledons</taxon>
        <taxon>Gunneridae</taxon>
        <taxon>Pentapetalae</taxon>
        <taxon>asterids</taxon>
        <taxon>campanulids</taxon>
        <taxon>Asterales</taxon>
        <taxon>Asteraceae</taxon>
        <taxon>Asteroideae</taxon>
        <taxon>Anthemideae</taxon>
        <taxon>Anthemidinae</taxon>
        <taxon>Tanacetum</taxon>
    </lineage>
</organism>
<dbReference type="Proteomes" id="UP001151760">
    <property type="component" value="Unassembled WGS sequence"/>
</dbReference>
<gene>
    <name evidence="2" type="ORF">Tco_0860804</name>
</gene>
<evidence type="ECO:0000256" key="1">
    <source>
        <dbReference type="SAM" id="MobiDB-lite"/>
    </source>
</evidence>
<comment type="caution">
    <text evidence="2">The sequence shown here is derived from an EMBL/GenBank/DDBJ whole genome shotgun (WGS) entry which is preliminary data.</text>
</comment>
<feature type="region of interest" description="Disordered" evidence="1">
    <location>
        <begin position="425"/>
        <end position="520"/>
    </location>
</feature>
<protein>
    <submittedName>
        <fullName evidence="2">Uncharacterized protein</fullName>
    </submittedName>
</protein>
<sequence length="520" mass="60291">MFLLELRLCIGTVRLVQSPASRSSTIVAIVKGLSKWGTEIIDDSASRGVSKDQCDYLSQQFSPDNELTSITKRKPSKGFIYGCISEIHWYFENINAATTVLARGLQKLCTYTYMSKYAKNDDLLNWLLFLEKRIYGVTRVRGIYPIIPWQQPELLHVIKRRPREAESSFTKVRIKLFNLDWSAKSKIEHHQRSVAFADGSNNNDNSRLMEKLEALTIKMDSQFTSLKEELQDMRNKYYDLKDNNTSENHMNDDMPMCECHEVNYIQLDGYQNQDSHNPYSRQFHHDLNGSEKSLTELNNDVKNDLEDFKRCIRSMRIVHDKLFDRNVQSKTDFEKSITKFLDGQRISNMFVKKNINYIIIKMKQNKKNFQTIFKNMERKIDEWSKSQNVSLEQTDRTDPPSSSCSCLTSSLPQAQTEQVNVVFTGSGKSDDSLKIKKDPPPPIIVNNKTEKDKPIKTSKKGYHVERITKKRTKNKAKTTKPDSEWKRHEDKQIKPKSKISSKVNNKSQLVKKSKSTPTNP</sequence>